<keyword evidence="5" id="KW-1185">Reference proteome</keyword>
<reference evidence="4 5" key="1">
    <citation type="submission" date="2018-02" db="EMBL/GenBank/DDBJ databases">
        <authorList>
            <person name="Cohen D.B."/>
            <person name="Kent A.D."/>
        </authorList>
    </citation>
    <scope>NUCLEOTIDE SEQUENCE [LARGE SCALE GENOMIC DNA]</scope>
    <source>
        <strain evidence="4 5">ULC007</strain>
    </source>
</reference>
<dbReference type="EMBL" id="PVWG01000008">
    <property type="protein sequence ID" value="PSB19963.1"/>
    <property type="molecule type" value="Genomic_DNA"/>
</dbReference>
<accession>A0A2T1DHK8</accession>
<name>A0A2T1DHK8_9CYAN</name>
<dbReference type="Proteomes" id="UP000238634">
    <property type="component" value="Unassembled WGS sequence"/>
</dbReference>
<evidence type="ECO:0000313" key="5">
    <source>
        <dbReference type="Proteomes" id="UP000238634"/>
    </source>
</evidence>
<reference evidence="4 5" key="2">
    <citation type="submission" date="2018-03" db="EMBL/GenBank/DDBJ databases">
        <title>The ancient ancestry and fast evolution of plastids.</title>
        <authorList>
            <person name="Moore K.R."/>
            <person name="Magnabosco C."/>
            <person name="Momper L."/>
            <person name="Gold D.A."/>
            <person name="Bosak T."/>
            <person name="Fournier G.P."/>
        </authorList>
    </citation>
    <scope>NUCLEOTIDE SEQUENCE [LARGE SCALE GENOMIC DNA]</scope>
    <source>
        <strain evidence="4 5">ULC007</strain>
    </source>
</reference>
<evidence type="ECO:0000256" key="2">
    <source>
        <dbReference type="ARBA" id="ARBA00022729"/>
    </source>
</evidence>
<organism evidence="4 5">
    <name type="scientific">Phormidesmis priestleyi ULC007</name>
    <dbReference type="NCBI Taxonomy" id="1920490"/>
    <lineage>
        <taxon>Bacteria</taxon>
        <taxon>Bacillati</taxon>
        <taxon>Cyanobacteriota</taxon>
        <taxon>Cyanophyceae</taxon>
        <taxon>Leptolyngbyales</taxon>
        <taxon>Leptolyngbyaceae</taxon>
        <taxon>Phormidesmis</taxon>
    </lineage>
</organism>
<dbReference type="GO" id="GO:0005975">
    <property type="term" value="P:carbohydrate metabolic process"/>
    <property type="evidence" value="ECO:0007669"/>
    <property type="project" value="InterPro"/>
</dbReference>
<evidence type="ECO:0000313" key="4">
    <source>
        <dbReference type="EMBL" id="PSB19963.1"/>
    </source>
</evidence>
<proteinExistence type="predicted"/>
<dbReference type="PANTHER" id="PTHR34216">
    <property type="match status" value="1"/>
</dbReference>
<evidence type="ECO:0000256" key="1">
    <source>
        <dbReference type="ARBA" id="ARBA00004613"/>
    </source>
</evidence>
<protein>
    <submittedName>
        <fullName evidence="4">Polysaccharide deacetylase</fullName>
    </submittedName>
</protein>
<dbReference type="PROSITE" id="PS51677">
    <property type="entry name" value="NODB"/>
    <property type="match status" value="1"/>
</dbReference>
<comment type="subcellular location">
    <subcellularLocation>
        <location evidence="1">Secreted</location>
    </subcellularLocation>
</comment>
<dbReference type="GO" id="GO:0016810">
    <property type="term" value="F:hydrolase activity, acting on carbon-nitrogen (but not peptide) bonds"/>
    <property type="evidence" value="ECO:0007669"/>
    <property type="project" value="InterPro"/>
</dbReference>
<dbReference type="PANTHER" id="PTHR34216:SF3">
    <property type="entry name" value="POLY-BETA-1,6-N-ACETYL-D-GLUCOSAMINE N-DEACETYLASE"/>
    <property type="match status" value="1"/>
</dbReference>
<gene>
    <name evidence="4" type="ORF">C7B65_09890</name>
</gene>
<dbReference type="InterPro" id="IPR002509">
    <property type="entry name" value="NODB_dom"/>
</dbReference>
<dbReference type="CDD" id="cd10918">
    <property type="entry name" value="CE4_NodB_like_5s_6s"/>
    <property type="match status" value="1"/>
</dbReference>
<dbReference type="SUPFAM" id="SSF88713">
    <property type="entry name" value="Glycoside hydrolase/deacetylase"/>
    <property type="match status" value="1"/>
</dbReference>
<sequence>MLISLPLFVLTLSLVVSTSNGMLPKLSLINPAGVGLLAAKRFSPILSNFDISLTPLCRQGNSIGYQASTSMGNPAALGGANHSVRDANVSGQLEAIAPAWKDTTAAPPFPQIHGRARLAKVPVVMYHDIIAEKKVFFDVTPEEFEAALQLIQKNGLTPISLDQLVEHLKTGIPLPKKPIVLTFDDGYQGHYRFVYPLLKKYGYPGAFAIYPSKMGTTKGRSSISWAQLREMAADPLVTIASHSLTHPLDLRESTDAQLQQEFVESKRILETELSQSIKYFVYPSGKNDDRVQQGIQQAGYEAAWTMNDEETRFAEDSENLLTIDRIGQSQLAEVIEKADGGPALSFLGDSSNFYAPVQLTRTTVSKVPLIFASGGKPITIHADKRYQVPEIIAKTRAIAAVDGTFFSLKSLDSNQMIGPIFSQTTGKFIPGNPKELPLIQGRPLVLINASTVRFVPFDPSRHNTQAGMESDLPGLTDAFVAAAWLVKDGLPQDAQSFGKLYGFDAERDRAFWGIDWANRPVVGVSGDYVNSVKFGEVLSRAGLRDAIMLDSGASASLAYQGESMMSYIPRPVPHVVALLPPESGADAACKVASSQN</sequence>
<dbReference type="Pfam" id="PF01522">
    <property type="entry name" value="Polysacc_deac_1"/>
    <property type="match status" value="1"/>
</dbReference>
<evidence type="ECO:0000259" key="3">
    <source>
        <dbReference type="PROSITE" id="PS51677"/>
    </source>
</evidence>
<feature type="domain" description="NodB homology" evidence="3">
    <location>
        <begin position="177"/>
        <end position="387"/>
    </location>
</feature>
<dbReference type="InterPro" id="IPR051398">
    <property type="entry name" value="Polysacch_Deacetylase"/>
</dbReference>
<dbReference type="Gene3D" id="3.20.20.370">
    <property type="entry name" value="Glycoside hydrolase/deacetylase"/>
    <property type="match status" value="1"/>
</dbReference>
<dbReference type="STRING" id="1920490.GCA_001895925_04022"/>
<keyword evidence="2" id="KW-0732">Signal</keyword>
<dbReference type="AlphaFoldDB" id="A0A2T1DHK8"/>
<comment type="caution">
    <text evidence="4">The sequence shown here is derived from an EMBL/GenBank/DDBJ whole genome shotgun (WGS) entry which is preliminary data.</text>
</comment>
<dbReference type="GO" id="GO:0005576">
    <property type="term" value="C:extracellular region"/>
    <property type="evidence" value="ECO:0007669"/>
    <property type="project" value="UniProtKB-SubCell"/>
</dbReference>
<dbReference type="OrthoDB" id="9778320at2"/>
<dbReference type="InterPro" id="IPR011330">
    <property type="entry name" value="Glyco_hydro/deAcase_b/a-brl"/>
</dbReference>